<name>A0AAD2D274_EUPCR</name>
<dbReference type="Proteomes" id="UP001295684">
    <property type="component" value="Unassembled WGS sequence"/>
</dbReference>
<gene>
    <name evidence="3" type="ORF">ECRASSUSDP1_LOCUS18777</name>
</gene>
<proteinExistence type="predicted"/>
<evidence type="ECO:0000313" key="3">
    <source>
        <dbReference type="EMBL" id="CAI2377391.1"/>
    </source>
</evidence>
<feature type="compositionally biased region" description="Basic and acidic residues" evidence="2">
    <location>
        <begin position="38"/>
        <end position="48"/>
    </location>
</feature>
<keyword evidence="4" id="KW-1185">Reference proteome</keyword>
<organism evidence="3 4">
    <name type="scientific">Euplotes crassus</name>
    <dbReference type="NCBI Taxonomy" id="5936"/>
    <lineage>
        <taxon>Eukaryota</taxon>
        <taxon>Sar</taxon>
        <taxon>Alveolata</taxon>
        <taxon>Ciliophora</taxon>
        <taxon>Intramacronucleata</taxon>
        <taxon>Spirotrichea</taxon>
        <taxon>Hypotrichia</taxon>
        <taxon>Euplotida</taxon>
        <taxon>Euplotidae</taxon>
        <taxon>Moneuplotes</taxon>
    </lineage>
</organism>
<evidence type="ECO:0000256" key="1">
    <source>
        <dbReference type="SAM" id="Coils"/>
    </source>
</evidence>
<dbReference type="EMBL" id="CAMPGE010019033">
    <property type="protein sequence ID" value="CAI2377391.1"/>
    <property type="molecule type" value="Genomic_DNA"/>
</dbReference>
<comment type="caution">
    <text evidence="3">The sequence shown here is derived from an EMBL/GenBank/DDBJ whole genome shotgun (WGS) entry which is preliminary data.</text>
</comment>
<keyword evidence="1" id="KW-0175">Coiled coil</keyword>
<evidence type="ECO:0000313" key="4">
    <source>
        <dbReference type="Proteomes" id="UP001295684"/>
    </source>
</evidence>
<accession>A0AAD2D274</accession>
<dbReference type="AlphaFoldDB" id="A0AAD2D274"/>
<feature type="compositionally biased region" description="Low complexity" evidence="2">
    <location>
        <begin position="19"/>
        <end position="28"/>
    </location>
</feature>
<feature type="compositionally biased region" description="Basic residues" evidence="2">
    <location>
        <begin position="1"/>
        <end position="13"/>
    </location>
</feature>
<reference evidence="3" key="1">
    <citation type="submission" date="2023-07" db="EMBL/GenBank/DDBJ databases">
        <authorList>
            <consortium name="AG Swart"/>
            <person name="Singh M."/>
            <person name="Singh A."/>
            <person name="Seah K."/>
            <person name="Emmerich C."/>
        </authorList>
    </citation>
    <scope>NUCLEOTIDE SEQUENCE</scope>
    <source>
        <strain evidence="3">DP1</strain>
    </source>
</reference>
<feature type="coiled-coil region" evidence="1">
    <location>
        <begin position="89"/>
        <end position="116"/>
    </location>
</feature>
<protein>
    <submittedName>
        <fullName evidence="3">Uncharacterized protein</fullName>
    </submittedName>
</protein>
<sequence>MEYYSIKRKRRLSRERSLSSDSNSTTNSKIDDSMGVPESDRPNPFKKFRDRELGFRPFLKSKKRLKVLDTRDVMIRIPQRTRLTKSKFFMKLQKDNANIQKLKQIAREEIAKYQREASFLRYTKNIYSYLTTVLFKFMPKIHFLGHYFNFFCT</sequence>
<feature type="region of interest" description="Disordered" evidence="2">
    <location>
        <begin position="1"/>
        <end position="48"/>
    </location>
</feature>
<evidence type="ECO:0000256" key="2">
    <source>
        <dbReference type="SAM" id="MobiDB-lite"/>
    </source>
</evidence>